<gene>
    <name evidence="3" type="ORF">ABID28_001665</name>
</gene>
<evidence type="ECO:0000256" key="2">
    <source>
        <dbReference type="SAM" id="SignalP"/>
    </source>
</evidence>
<evidence type="ECO:0000313" key="3">
    <source>
        <dbReference type="EMBL" id="MET3635003.1"/>
    </source>
</evidence>
<organism evidence="3 4">
    <name type="scientific">Streptococcus porcorum</name>
    <dbReference type="NCBI Taxonomy" id="701526"/>
    <lineage>
        <taxon>Bacteria</taxon>
        <taxon>Bacillati</taxon>
        <taxon>Bacillota</taxon>
        <taxon>Bacilli</taxon>
        <taxon>Lactobacillales</taxon>
        <taxon>Streptococcaceae</taxon>
        <taxon>Streptococcus</taxon>
    </lineage>
</organism>
<keyword evidence="2" id="KW-0732">Signal</keyword>
<name>A0ABV2JGV4_9STRE</name>
<feature type="region of interest" description="Disordered" evidence="1">
    <location>
        <begin position="136"/>
        <end position="203"/>
    </location>
</feature>
<dbReference type="Proteomes" id="UP001549037">
    <property type="component" value="Unassembled WGS sequence"/>
</dbReference>
<evidence type="ECO:0000256" key="1">
    <source>
        <dbReference type="SAM" id="MobiDB-lite"/>
    </source>
</evidence>
<feature type="compositionally biased region" description="Low complexity" evidence="1">
    <location>
        <begin position="152"/>
        <end position="181"/>
    </location>
</feature>
<dbReference type="RefSeq" id="WP_354369725.1">
    <property type="nucleotide sequence ID" value="NZ_JBEPLN010000036.1"/>
</dbReference>
<comment type="caution">
    <text evidence="3">The sequence shown here is derived from an EMBL/GenBank/DDBJ whole genome shotgun (WGS) entry which is preliminary data.</text>
</comment>
<feature type="chain" id="PRO_5047340174" evidence="2">
    <location>
        <begin position="22"/>
        <end position="657"/>
    </location>
</feature>
<accession>A0ABV2JGV4</accession>
<proteinExistence type="predicted"/>
<keyword evidence="4" id="KW-1185">Reference proteome</keyword>
<evidence type="ECO:0000313" key="4">
    <source>
        <dbReference type="Proteomes" id="UP001549037"/>
    </source>
</evidence>
<reference evidence="3 4" key="1">
    <citation type="submission" date="2024-06" db="EMBL/GenBank/DDBJ databases">
        <title>Genomic Encyclopedia of Type Strains, Phase IV (KMG-IV): sequencing the most valuable type-strain genomes for metagenomic binning, comparative biology and taxonomic classification.</title>
        <authorList>
            <person name="Goeker M."/>
        </authorList>
    </citation>
    <scope>NUCLEOTIDE SEQUENCE [LARGE SCALE GENOMIC DNA]</scope>
    <source>
        <strain evidence="3 4">DSM 28302</strain>
    </source>
</reference>
<dbReference type="EMBL" id="JBEPLN010000036">
    <property type="protein sequence ID" value="MET3635003.1"/>
    <property type="molecule type" value="Genomic_DNA"/>
</dbReference>
<feature type="compositionally biased region" description="Low complexity" evidence="1">
    <location>
        <begin position="419"/>
        <end position="474"/>
    </location>
</feature>
<feature type="signal peptide" evidence="2">
    <location>
        <begin position="1"/>
        <end position="21"/>
    </location>
</feature>
<protein>
    <submittedName>
        <fullName evidence="3">DNA mismatch repair ATPase MutL</fullName>
    </submittedName>
</protein>
<sequence length="657" mass="72042">MKNKKYLGLLVAVFLVSGAFGKYTQSTSLTSADVVYSTTVKDKKTGKKVTYQVQRMKNNQGYKITNTTTGESYTSKVDTGSNKAVQFKIPDQDISLRLQRSVYPWQYAELTLVESTTYEQVENTSIVQNVTVNQTASSSSSSQDASTEQKDTSQTSSSSSSASQSESTTSSSNKSSTSAKASTKDSSDSKTETESKVPSLSDEEVDKITKHFGKWLYSSKYGQDAITVRSHLAPDHGAGSPTVLSVKTVDGPLLTTIGWYPGGHLADAQKLGGENLIEKKDQFDLTVLGNDLASNQAEDYTKNAVAFNIYTLIEKKHAYYADKNEEFTHIIANTVPKEQQIGAMDYGRYYVADKLTNKDVPTYSIILGSNGVVYFHTNKDSDDVYQKAPDDMQKEYARLLKEYQKLTSLDNVIEEQKESTSSSSSSTEVSSSSSSSTDASSSSSSSTDISSSSSSSTEVSSSSSTSSSQSSMTDKLSSSEISEIKELALNASVFGKYYLMNFGLDDPIYAYSDSEMLGIYKQDLPKIIDYYNTYDSGTYNEEDVLGELSNLENIEKNYTDLSLDELKALAKEKSSAHYLLFKGDNTLVYIMRAPMGMEAPSLVVSEPTDWHQEGDDIKVPVLSSTTKETYKTVSIKANDKSYTGGQNKTNYYVSQVN</sequence>
<feature type="region of interest" description="Disordered" evidence="1">
    <location>
        <begin position="414"/>
        <end position="474"/>
    </location>
</feature>
<feature type="compositionally biased region" description="Basic and acidic residues" evidence="1">
    <location>
        <begin position="182"/>
        <end position="195"/>
    </location>
</feature>